<dbReference type="EMBL" id="JAIWYP010000013">
    <property type="protein sequence ID" value="KAH3721806.1"/>
    <property type="molecule type" value="Genomic_DNA"/>
</dbReference>
<dbReference type="InterPro" id="IPR007031">
    <property type="entry name" value="Poxvirus_VLTF3"/>
</dbReference>
<reference evidence="1" key="1">
    <citation type="journal article" date="2019" name="bioRxiv">
        <title>The Genome of the Zebra Mussel, Dreissena polymorpha: A Resource for Invasive Species Research.</title>
        <authorList>
            <person name="McCartney M.A."/>
            <person name="Auch B."/>
            <person name="Kono T."/>
            <person name="Mallez S."/>
            <person name="Zhang Y."/>
            <person name="Obille A."/>
            <person name="Becker A."/>
            <person name="Abrahante J.E."/>
            <person name="Garbe J."/>
            <person name="Badalamenti J.P."/>
            <person name="Herman A."/>
            <person name="Mangelson H."/>
            <person name="Liachko I."/>
            <person name="Sullivan S."/>
            <person name="Sone E.D."/>
            <person name="Koren S."/>
            <person name="Silverstein K.A.T."/>
            <person name="Beckman K.B."/>
            <person name="Gohl D.M."/>
        </authorList>
    </citation>
    <scope>NUCLEOTIDE SEQUENCE</scope>
    <source>
        <strain evidence="1">Duluth1</strain>
        <tissue evidence="1">Whole animal</tissue>
    </source>
</reference>
<protein>
    <submittedName>
        <fullName evidence="1">Uncharacterized protein</fullName>
    </submittedName>
</protein>
<evidence type="ECO:0000313" key="1">
    <source>
        <dbReference type="EMBL" id="KAH3721806.1"/>
    </source>
</evidence>
<dbReference type="Pfam" id="PF04947">
    <property type="entry name" value="Pox_VLTF3"/>
    <property type="match status" value="1"/>
</dbReference>
<reference evidence="1" key="2">
    <citation type="submission" date="2020-11" db="EMBL/GenBank/DDBJ databases">
        <authorList>
            <person name="McCartney M.A."/>
            <person name="Auch B."/>
            <person name="Kono T."/>
            <person name="Mallez S."/>
            <person name="Becker A."/>
            <person name="Gohl D.M."/>
            <person name="Silverstein K.A.T."/>
            <person name="Koren S."/>
            <person name="Bechman K.B."/>
            <person name="Herman A."/>
            <person name="Abrahante J.E."/>
            <person name="Garbe J."/>
        </authorList>
    </citation>
    <scope>NUCLEOTIDE SEQUENCE</scope>
    <source>
        <strain evidence="1">Duluth1</strain>
        <tissue evidence="1">Whole animal</tissue>
    </source>
</reference>
<proteinExistence type="predicted"/>
<evidence type="ECO:0000313" key="2">
    <source>
        <dbReference type="Proteomes" id="UP000828390"/>
    </source>
</evidence>
<dbReference type="Proteomes" id="UP000828390">
    <property type="component" value="Unassembled WGS sequence"/>
</dbReference>
<organism evidence="1 2">
    <name type="scientific">Dreissena polymorpha</name>
    <name type="common">Zebra mussel</name>
    <name type="synonym">Mytilus polymorpha</name>
    <dbReference type="NCBI Taxonomy" id="45954"/>
    <lineage>
        <taxon>Eukaryota</taxon>
        <taxon>Metazoa</taxon>
        <taxon>Spiralia</taxon>
        <taxon>Lophotrochozoa</taxon>
        <taxon>Mollusca</taxon>
        <taxon>Bivalvia</taxon>
        <taxon>Autobranchia</taxon>
        <taxon>Heteroconchia</taxon>
        <taxon>Euheterodonta</taxon>
        <taxon>Imparidentia</taxon>
        <taxon>Neoheterodontei</taxon>
        <taxon>Myida</taxon>
        <taxon>Dreissenoidea</taxon>
        <taxon>Dreissenidae</taxon>
        <taxon>Dreissena</taxon>
    </lineage>
</organism>
<name>A0A9D4HMF9_DREPO</name>
<comment type="caution">
    <text evidence="1">The sequence shown here is derived from an EMBL/GenBank/DDBJ whole genome shotgun (WGS) entry which is preliminary data.</text>
</comment>
<accession>A0A9D4HMF9</accession>
<dbReference type="AlphaFoldDB" id="A0A9D4HMF9"/>
<keyword evidence="2" id="KW-1185">Reference proteome</keyword>
<sequence>MSDVNMNIISLHNKIHSRFSQEEKETKTILQTVTDFLSSPLFTEETVRYLQETKEELERRVLIKNGFIVKTTELVQEYMTILNNPLNANIEEKKNTLYQQYVAISSKLVEDKKWNIKIQKTLSVQKTVCEVCQNNDPRQFEMDESSKKFCIICSTQHDVLETSQAMHKDYDRVTIVTKVAYSRIVHFHECIKQYKGKQNCKIPQKVFDKLPQKFQTFRLLNDSDNAHITYSRITKNTIIMFLKQLNYANHYENANYIYNVLVGKRIDDIEYLEDKIIKDFKELSSLYDSIYGKDKPMELKRKNFINVQYILFQLLRNRNHMCKLEDFVILKTIEKKKFYDKIC</sequence>
<gene>
    <name evidence="1" type="ORF">DPMN_064753</name>
</gene>
<dbReference type="GO" id="GO:0046782">
    <property type="term" value="P:regulation of viral transcription"/>
    <property type="evidence" value="ECO:0007669"/>
    <property type="project" value="InterPro"/>
</dbReference>